<proteinExistence type="predicted"/>
<accession>A0A7N0VEQ7</accession>
<dbReference type="Proteomes" id="UP000594263">
    <property type="component" value="Unplaced"/>
</dbReference>
<feature type="repeat" description="PPR" evidence="2">
    <location>
        <begin position="410"/>
        <end position="444"/>
    </location>
</feature>
<reference evidence="3" key="1">
    <citation type="submission" date="2021-01" db="UniProtKB">
        <authorList>
            <consortium name="EnsemblPlants"/>
        </authorList>
    </citation>
    <scope>IDENTIFICATION</scope>
</reference>
<dbReference type="InterPro" id="IPR011990">
    <property type="entry name" value="TPR-like_helical_dom_sf"/>
</dbReference>
<dbReference type="GO" id="GO:0008380">
    <property type="term" value="P:RNA splicing"/>
    <property type="evidence" value="ECO:0007669"/>
    <property type="project" value="EnsemblPlants"/>
</dbReference>
<dbReference type="Gene3D" id="1.25.40.10">
    <property type="entry name" value="Tetratricopeptide repeat domain"/>
    <property type="match status" value="4"/>
</dbReference>
<name>A0A7N0VEQ7_KALFE</name>
<dbReference type="GO" id="GO:0005739">
    <property type="term" value="C:mitochondrion"/>
    <property type="evidence" value="ECO:0007669"/>
    <property type="project" value="EnsemblPlants"/>
</dbReference>
<dbReference type="PANTHER" id="PTHR47003">
    <property type="entry name" value="OS01G0970900 PROTEIN"/>
    <property type="match status" value="1"/>
</dbReference>
<feature type="repeat" description="PPR" evidence="2">
    <location>
        <begin position="375"/>
        <end position="409"/>
    </location>
</feature>
<dbReference type="InterPro" id="IPR044578">
    <property type="entry name" value="BIR6-like"/>
</dbReference>
<dbReference type="PROSITE" id="PS51375">
    <property type="entry name" value="PPR"/>
    <property type="match status" value="5"/>
</dbReference>
<dbReference type="Gramene" id="Kaladp0674s0051.1.v1.1">
    <property type="protein sequence ID" value="Kaladp0674s0051.1.v1.1.CDS.1"/>
    <property type="gene ID" value="Kaladp0674s0051.v1.1"/>
</dbReference>
<evidence type="ECO:0000313" key="3">
    <source>
        <dbReference type="EnsemblPlants" id="Kaladp0674s0051.1.v1.1.CDS.1"/>
    </source>
</evidence>
<dbReference type="OMA" id="FWDLIQE"/>
<dbReference type="InterPro" id="IPR002885">
    <property type="entry name" value="PPR_rpt"/>
</dbReference>
<evidence type="ECO:0008006" key="5">
    <source>
        <dbReference type="Google" id="ProtNLM"/>
    </source>
</evidence>
<dbReference type="NCBIfam" id="TIGR00756">
    <property type="entry name" value="PPR"/>
    <property type="match status" value="5"/>
</dbReference>
<evidence type="ECO:0000256" key="1">
    <source>
        <dbReference type="ARBA" id="ARBA00022737"/>
    </source>
</evidence>
<feature type="repeat" description="PPR" evidence="2">
    <location>
        <begin position="268"/>
        <end position="302"/>
    </location>
</feature>
<dbReference type="Pfam" id="PF01535">
    <property type="entry name" value="PPR"/>
    <property type="match status" value="2"/>
</dbReference>
<evidence type="ECO:0000256" key="2">
    <source>
        <dbReference type="PROSITE-ProRule" id="PRU00708"/>
    </source>
</evidence>
<dbReference type="Pfam" id="PF13041">
    <property type="entry name" value="PPR_2"/>
    <property type="match status" value="1"/>
</dbReference>
<keyword evidence="1" id="KW-0677">Repeat</keyword>
<dbReference type="Pfam" id="PF12854">
    <property type="entry name" value="PPR_1"/>
    <property type="match status" value="1"/>
</dbReference>
<sequence>MNRSRSILSSLGRAKSLIPTRHSQSHSLFNQVNHHQLSSVSSISSVGLNRGSNTHFVSHQKKALFSTGPKSLLSLIAENEWCDGLETELENYMPQLCHETVVYVLRKLDKDPQKAHDFFNWVFEKKGFKPSSSVGSLMLRILVLKDMKNFWVTLRKLKERGFYLDGETYVTLLGIFKKEKMLSDATALMHFYGRMKDENVVDGVVRELVKVVLDSEWSEVVERELGGLVDDKLSDNFVLRALRELRNWPMKALSFFRWVNGVSGYGHSTVTYNALLRVLGRSESINEFWSALEEMKNAGHEIDIDTYIKLSRLFQKYVMFEDAVRLYEVMMDGPYSPSSQECNMLLRSVATSTEPNMNLMWRVVKKYDASGHGRSKAVYDGLHRALTSLGKFDEAKKVVDTMKNAGYEPDNITYSQVVFGLCKFRRFEEACKVLDEMDVEGCVPDIKTWTILIQGHFRGGEVDRALECFSKMIAKGIDPDADVLDVLVKGFLDHNEVERANQFIKETVGTLRLRPWQATYKHLIEVLLQGRKFEEALDLLVSMKNQNYPPCPEPFVEYISKHGTVADAVEFLSALSSKAFPSISAYVNVFKSFINEGRHADATDLLYKCPHHVRSHQEIFKLFGSQSNVKSPAAEGQTSLPLNANINATWVEASDKSMAMQ</sequence>
<organism evidence="3 4">
    <name type="scientific">Kalanchoe fedtschenkoi</name>
    <name type="common">Lavender scallops</name>
    <name type="synonym">South American air plant</name>
    <dbReference type="NCBI Taxonomy" id="63787"/>
    <lineage>
        <taxon>Eukaryota</taxon>
        <taxon>Viridiplantae</taxon>
        <taxon>Streptophyta</taxon>
        <taxon>Embryophyta</taxon>
        <taxon>Tracheophyta</taxon>
        <taxon>Spermatophyta</taxon>
        <taxon>Magnoliopsida</taxon>
        <taxon>eudicotyledons</taxon>
        <taxon>Gunneridae</taxon>
        <taxon>Pentapetalae</taxon>
        <taxon>Saxifragales</taxon>
        <taxon>Crassulaceae</taxon>
        <taxon>Kalanchoe</taxon>
    </lineage>
</organism>
<feature type="repeat" description="PPR" evidence="2">
    <location>
        <begin position="516"/>
        <end position="550"/>
    </location>
</feature>
<evidence type="ECO:0000313" key="4">
    <source>
        <dbReference type="Proteomes" id="UP000594263"/>
    </source>
</evidence>
<feature type="repeat" description="PPR" evidence="2">
    <location>
        <begin position="445"/>
        <end position="479"/>
    </location>
</feature>
<dbReference type="PANTHER" id="PTHR47003:SF2">
    <property type="entry name" value="OS01G0970900 PROTEIN"/>
    <property type="match status" value="1"/>
</dbReference>
<dbReference type="EnsemblPlants" id="Kaladp0674s0051.1.v1.1">
    <property type="protein sequence ID" value="Kaladp0674s0051.1.v1.1.CDS.1"/>
    <property type="gene ID" value="Kaladp0674s0051.v1.1"/>
</dbReference>
<protein>
    <recommendedName>
        <fullName evidence="5">Pentatricopeptide repeat-containing protein</fullName>
    </recommendedName>
</protein>
<dbReference type="AlphaFoldDB" id="A0A7N0VEQ7"/>
<keyword evidence="4" id="KW-1185">Reference proteome</keyword>